<dbReference type="PANTHER" id="PTHR13497">
    <property type="entry name" value="HISTONE DEACETYLASE COMPLEX SUBUNIT SAP130"/>
    <property type="match status" value="1"/>
</dbReference>
<reference evidence="11" key="1">
    <citation type="submission" date="2025-08" db="UniProtKB">
        <authorList>
            <consortium name="RefSeq"/>
        </authorList>
    </citation>
    <scope>IDENTIFICATION</scope>
    <source>
        <tissue evidence="11">Whole sample</tissue>
    </source>
</reference>
<protein>
    <submittedName>
        <fullName evidence="11">Histone deacetylase complex subunit SAP130-like isoform X1</fullName>
    </submittedName>
</protein>
<dbReference type="KEGG" id="cvn:111100364"/>
<dbReference type="RefSeq" id="XP_022287843.1">
    <property type="nucleotide sequence ID" value="XM_022432135.1"/>
</dbReference>
<evidence type="ECO:0000313" key="11">
    <source>
        <dbReference type="RefSeq" id="XP_022287843.1"/>
    </source>
</evidence>
<proteinExistence type="inferred from homology"/>
<evidence type="ECO:0000256" key="3">
    <source>
        <dbReference type="ARBA" id="ARBA00022491"/>
    </source>
</evidence>
<feature type="compositionally biased region" description="Polar residues" evidence="8">
    <location>
        <begin position="659"/>
        <end position="699"/>
    </location>
</feature>
<dbReference type="PANTHER" id="PTHR13497:SF3">
    <property type="entry name" value="HISTONE DEACETYLASE COMPLEX SUBUNIT SAP130"/>
    <property type="match status" value="1"/>
</dbReference>
<organism evidence="10 11">
    <name type="scientific">Crassostrea virginica</name>
    <name type="common">Eastern oyster</name>
    <dbReference type="NCBI Taxonomy" id="6565"/>
    <lineage>
        <taxon>Eukaryota</taxon>
        <taxon>Metazoa</taxon>
        <taxon>Spiralia</taxon>
        <taxon>Lophotrochozoa</taxon>
        <taxon>Mollusca</taxon>
        <taxon>Bivalvia</taxon>
        <taxon>Autobranchia</taxon>
        <taxon>Pteriomorphia</taxon>
        <taxon>Ostreida</taxon>
        <taxon>Ostreoidea</taxon>
        <taxon>Ostreidae</taxon>
        <taxon>Crassostrea</taxon>
    </lineage>
</organism>
<keyword evidence="10" id="KW-1185">Reference proteome</keyword>
<evidence type="ECO:0000256" key="1">
    <source>
        <dbReference type="ARBA" id="ARBA00004123"/>
    </source>
</evidence>
<dbReference type="InterPro" id="IPR031963">
    <property type="entry name" value="SAP130_C"/>
</dbReference>
<dbReference type="InterPro" id="IPR024137">
    <property type="entry name" value="His_deAcase_cplx_SAP130"/>
</dbReference>
<evidence type="ECO:0000256" key="6">
    <source>
        <dbReference type="ARBA" id="ARBA00023242"/>
    </source>
</evidence>
<evidence type="ECO:0000256" key="2">
    <source>
        <dbReference type="ARBA" id="ARBA00007859"/>
    </source>
</evidence>
<keyword evidence="4" id="KW-0805">Transcription regulation</keyword>
<feature type="compositionally biased region" description="Basic and acidic residues" evidence="8">
    <location>
        <begin position="647"/>
        <end position="658"/>
    </location>
</feature>
<keyword evidence="7" id="KW-0175">Coiled coil</keyword>
<evidence type="ECO:0000259" key="9">
    <source>
        <dbReference type="Pfam" id="PF16014"/>
    </source>
</evidence>
<dbReference type="GeneID" id="111100364"/>
<name>A0A8B8ABI6_CRAVI</name>
<keyword evidence="5" id="KW-0804">Transcription</keyword>
<feature type="compositionally biased region" description="Polar residues" evidence="8">
    <location>
        <begin position="592"/>
        <end position="623"/>
    </location>
</feature>
<feature type="compositionally biased region" description="Low complexity" evidence="8">
    <location>
        <begin position="421"/>
        <end position="430"/>
    </location>
</feature>
<feature type="region of interest" description="Disordered" evidence="8">
    <location>
        <begin position="825"/>
        <end position="845"/>
    </location>
</feature>
<keyword evidence="3" id="KW-0678">Repressor</keyword>
<keyword evidence="6" id="KW-0539">Nucleus</keyword>
<comment type="subcellular location">
    <subcellularLocation>
        <location evidence="1">Nucleus</location>
    </subcellularLocation>
</comment>
<sequence>MSNRPSGEKEDPTAISTSPAINLHQGHALFSQYQELQAASKTLNPSMVPINLSSGKTGDGGSLAAIIPQALLTATTGIEIPKPVGNIVVTAASTPSNPTHISSAATPSIPQGSIVQISPGTATNVSSILRGATAQNPGFASHLPKGAMAAASAFIAGPKSMTALPMVRHPTVSLQSPGTKAQTASLIRSTTPPTSKSPTPGVTIAVTQPSEGTRTSVTVQSTPSAPQGSIQITLQAPRPAGEGTSKPASLTRTIDVQKPLIQALRTTTVDTVPKTVMSTQGRPIAEATVKSVIAGSLQRSLDTKQATRQPMEPVIRPPKTIHVPQTKVIVTQTANSSVTPHNLVTNPLKTNKGITIPSPSTGVLSAALSSVTTTTTAIPIAKVPPVRQPPLSLAPHTVGSTLSVTPTPLERPRLESTNLGTAPSTHPASTTSVFMPHRTQPSSSHTVPSTLTHTDRSAQLNPMYPYFVPSVPDYLMQLANAHAIPTMSPASTIRPGILQSQTPNLTASLQHTFSGTPGATMRLNQNQPVVVAMETIRTQGGLSGNLPFSALTSVPETTGRPTTPTDNLPALSNAAAAASAIPIPALTVMGQGNPTSNYPSTPLTPQNSQSVSNTPVSTPNASPRPSILRKRTNEGPVKKPVCGLNTLDRHSPRPDSRTDSAPQSNTSSPKTPATPAGESQSSTDTALSSEATTPTQNNMADLKIKQEPMEGLENGLSAAINNSIASLSNSLPNSTDASPRKKPRKQLLNANEELKDSVSSDEEEEKLAVDMVKEEEEELQSEYREEYVDDEGIRWTIEKCRPNVNLMNFYNISWKSRNNHFNRHTDIKPKEERRPTVNELANQKGASQKASGWKLYHMAAQMEDLNDLEKTLLSKLSSIQSSLSPRPQGKLSVVSMEDELSMMHELTQANIQRCRLIMDQLDESKANMLKVLDHKQKISEIINKHVSKRPIKKKERS</sequence>
<evidence type="ECO:0000256" key="7">
    <source>
        <dbReference type="SAM" id="Coils"/>
    </source>
</evidence>
<feature type="region of interest" description="Disordered" evidence="8">
    <location>
        <begin position="392"/>
        <end position="430"/>
    </location>
</feature>
<feature type="domain" description="Histone deacetylase complex subunit SAP130 C-terminal" evidence="9">
    <location>
        <begin position="664"/>
        <end position="943"/>
    </location>
</feature>
<dbReference type="AlphaFoldDB" id="A0A8B8ABI6"/>
<evidence type="ECO:0000256" key="4">
    <source>
        <dbReference type="ARBA" id="ARBA00023015"/>
    </source>
</evidence>
<dbReference type="Pfam" id="PF16014">
    <property type="entry name" value="SAP130_C"/>
    <property type="match status" value="1"/>
</dbReference>
<accession>A0A8B8ABI6</accession>
<dbReference type="GO" id="GO:0000122">
    <property type="term" value="P:negative regulation of transcription by RNA polymerase II"/>
    <property type="evidence" value="ECO:0007669"/>
    <property type="project" value="TreeGrafter"/>
</dbReference>
<evidence type="ECO:0000256" key="5">
    <source>
        <dbReference type="ARBA" id="ARBA00023163"/>
    </source>
</evidence>
<evidence type="ECO:0000313" key="10">
    <source>
        <dbReference type="Proteomes" id="UP000694844"/>
    </source>
</evidence>
<evidence type="ECO:0000256" key="8">
    <source>
        <dbReference type="SAM" id="MobiDB-lite"/>
    </source>
</evidence>
<dbReference type="OrthoDB" id="10048604at2759"/>
<feature type="coiled-coil region" evidence="7">
    <location>
        <begin position="744"/>
        <end position="782"/>
    </location>
</feature>
<feature type="region of interest" description="Disordered" evidence="8">
    <location>
        <begin position="592"/>
        <end position="700"/>
    </location>
</feature>
<gene>
    <name evidence="11" type="primary">LOC111100364</name>
</gene>
<dbReference type="Proteomes" id="UP000694844">
    <property type="component" value="Chromosome 6"/>
</dbReference>
<comment type="similarity">
    <text evidence="2">Belongs to the SAP130 family.</text>
</comment>
<feature type="compositionally biased region" description="Basic and acidic residues" evidence="8">
    <location>
        <begin position="825"/>
        <end position="836"/>
    </location>
</feature>
<dbReference type="GO" id="GO:0070822">
    <property type="term" value="C:Sin3-type complex"/>
    <property type="evidence" value="ECO:0007669"/>
    <property type="project" value="TreeGrafter"/>
</dbReference>